<evidence type="ECO:0000313" key="3">
    <source>
        <dbReference type="Proteomes" id="UP000323300"/>
    </source>
</evidence>
<dbReference type="EMBL" id="FOSL01000010">
    <property type="protein sequence ID" value="SFK65581.1"/>
    <property type="molecule type" value="Genomic_DNA"/>
</dbReference>
<dbReference type="AlphaFoldDB" id="A0A1I4BC97"/>
<evidence type="ECO:0000313" key="2">
    <source>
        <dbReference type="EMBL" id="SFK65581.1"/>
    </source>
</evidence>
<keyword evidence="3" id="KW-1185">Reference proteome</keyword>
<gene>
    <name evidence="2" type="ORF">SAMN04488498_1104</name>
</gene>
<feature type="compositionally biased region" description="Basic residues" evidence="1">
    <location>
        <begin position="57"/>
        <end position="67"/>
    </location>
</feature>
<accession>A0A1I4BC97</accession>
<feature type="compositionally biased region" description="Basic and acidic residues" evidence="1">
    <location>
        <begin position="47"/>
        <end position="56"/>
    </location>
</feature>
<sequence>MLKTKFITRDSRSGKFIAGRETMTKLNAMEGISQSAASRAMFAAFDHKGASPEQRRKAIAARHSKKA</sequence>
<name>A0A1I4BC97_9HYPH</name>
<proteinExistence type="predicted"/>
<evidence type="ECO:0000256" key="1">
    <source>
        <dbReference type="SAM" id="MobiDB-lite"/>
    </source>
</evidence>
<dbReference type="Proteomes" id="UP000323300">
    <property type="component" value="Unassembled WGS sequence"/>
</dbReference>
<protein>
    <submittedName>
        <fullName evidence="2">Uncharacterized protein</fullName>
    </submittedName>
</protein>
<feature type="region of interest" description="Disordered" evidence="1">
    <location>
        <begin position="47"/>
        <end position="67"/>
    </location>
</feature>
<reference evidence="2 3" key="1">
    <citation type="submission" date="2016-10" db="EMBL/GenBank/DDBJ databases">
        <authorList>
            <person name="Varghese N."/>
            <person name="Submissions S."/>
        </authorList>
    </citation>
    <scope>NUCLEOTIDE SEQUENCE [LARGE SCALE GENOMIC DNA]</scope>
    <source>
        <strain evidence="2 3">DSM 21822</strain>
    </source>
</reference>
<organism evidence="2 3">
    <name type="scientific">Neomesorhizobium albiziae</name>
    <dbReference type="NCBI Taxonomy" id="335020"/>
    <lineage>
        <taxon>Bacteria</taxon>
        <taxon>Pseudomonadati</taxon>
        <taxon>Pseudomonadota</taxon>
        <taxon>Alphaproteobacteria</taxon>
        <taxon>Hyphomicrobiales</taxon>
        <taxon>Phyllobacteriaceae</taxon>
        <taxon>Neomesorhizobium</taxon>
    </lineage>
</organism>